<feature type="signal peptide" evidence="2">
    <location>
        <begin position="1"/>
        <end position="34"/>
    </location>
</feature>
<evidence type="ECO:0000256" key="1">
    <source>
        <dbReference type="SAM" id="MobiDB-lite"/>
    </source>
</evidence>
<dbReference type="RefSeq" id="WP_249505105.1">
    <property type="nucleotide sequence ID" value="NZ_CP097253.1"/>
</dbReference>
<keyword evidence="2" id="KW-0732">Signal</keyword>
<evidence type="ECO:0000256" key="2">
    <source>
        <dbReference type="SAM" id="SignalP"/>
    </source>
</evidence>
<dbReference type="Proteomes" id="UP000831921">
    <property type="component" value="Chromosome"/>
</dbReference>
<protein>
    <submittedName>
        <fullName evidence="3">Uncharacterized protein</fullName>
    </submittedName>
</protein>
<name>A0ABY5MYE2_9SPHN</name>
<reference evidence="3 4" key="1">
    <citation type="submission" date="2022-05" db="EMBL/GenBank/DDBJ databases">
        <title>S8-45 Sphingomonas ultraviolaceadurans.</title>
        <authorList>
            <person name="Liu Y."/>
        </authorList>
    </citation>
    <scope>NUCLEOTIDE SEQUENCE [LARGE SCALE GENOMIC DNA]</scope>
    <source>
        <strain evidence="3 4">S8-45</strain>
    </source>
</reference>
<gene>
    <name evidence="3" type="ORF">M1K48_06925</name>
</gene>
<proteinExistence type="predicted"/>
<organism evidence="3 4">
    <name type="scientific">Sphingomonas glaciei</name>
    <dbReference type="NCBI Taxonomy" id="2938948"/>
    <lineage>
        <taxon>Bacteria</taxon>
        <taxon>Pseudomonadati</taxon>
        <taxon>Pseudomonadota</taxon>
        <taxon>Alphaproteobacteria</taxon>
        <taxon>Sphingomonadales</taxon>
        <taxon>Sphingomonadaceae</taxon>
        <taxon>Sphingomonas</taxon>
    </lineage>
</organism>
<feature type="chain" id="PRO_5045346631" evidence="2">
    <location>
        <begin position="35"/>
        <end position="199"/>
    </location>
</feature>
<feature type="compositionally biased region" description="Low complexity" evidence="1">
    <location>
        <begin position="34"/>
        <end position="45"/>
    </location>
</feature>
<feature type="region of interest" description="Disordered" evidence="1">
    <location>
        <begin position="34"/>
        <end position="59"/>
    </location>
</feature>
<evidence type="ECO:0000313" key="3">
    <source>
        <dbReference type="EMBL" id="UUR09338.1"/>
    </source>
</evidence>
<accession>A0ABY5MYE2</accession>
<sequence length="199" mass="20857">MKHSGAGIRGALGLLRTVALGGLAFASAASSAQAQTPSSARQQQSIVNTTKSNTKDRIAVPPNFTVTGTYSDGTTRYLELESSVDSDADGHLDAGLLRVACGDGGVQESHYLVNIAGTEMVTGKQQHQRSRVGKQVSPHGVALGSKLSLGPVQAKGIQENGIRRSGVIMRRTDGDGHRETSEEWSEVAITSGAEELCRT</sequence>
<evidence type="ECO:0000313" key="4">
    <source>
        <dbReference type="Proteomes" id="UP000831921"/>
    </source>
</evidence>
<dbReference type="EMBL" id="CP097253">
    <property type="protein sequence ID" value="UUR09338.1"/>
    <property type="molecule type" value="Genomic_DNA"/>
</dbReference>
<keyword evidence="4" id="KW-1185">Reference proteome</keyword>